<organism evidence="2 3">
    <name type="scientific">Stieleria marina</name>
    <dbReference type="NCBI Taxonomy" id="1930275"/>
    <lineage>
        <taxon>Bacteria</taxon>
        <taxon>Pseudomonadati</taxon>
        <taxon>Planctomycetota</taxon>
        <taxon>Planctomycetia</taxon>
        <taxon>Pirellulales</taxon>
        <taxon>Pirellulaceae</taxon>
        <taxon>Stieleria</taxon>
    </lineage>
</organism>
<dbReference type="EMBL" id="CP036526">
    <property type="protein sequence ID" value="QDT11977.1"/>
    <property type="molecule type" value="Genomic_DNA"/>
</dbReference>
<evidence type="ECO:0000313" key="3">
    <source>
        <dbReference type="Proteomes" id="UP000319817"/>
    </source>
</evidence>
<evidence type="ECO:0000313" key="2">
    <source>
        <dbReference type="EMBL" id="QDT11977.1"/>
    </source>
</evidence>
<feature type="transmembrane region" description="Helical" evidence="1">
    <location>
        <begin position="42"/>
        <end position="64"/>
    </location>
</feature>
<dbReference type="Gene3D" id="1.25.40.10">
    <property type="entry name" value="Tetratricopeptide repeat domain"/>
    <property type="match status" value="1"/>
</dbReference>
<keyword evidence="1" id="KW-1133">Transmembrane helix</keyword>
<protein>
    <recommendedName>
        <fullName evidence="4">Tetratricopeptide repeat protein</fullName>
    </recommendedName>
</protein>
<keyword evidence="1" id="KW-0472">Membrane</keyword>
<reference evidence="2 3" key="1">
    <citation type="submission" date="2019-02" db="EMBL/GenBank/DDBJ databases">
        <title>Deep-cultivation of Planctomycetes and their phenomic and genomic characterization uncovers novel biology.</title>
        <authorList>
            <person name="Wiegand S."/>
            <person name="Jogler M."/>
            <person name="Boedeker C."/>
            <person name="Pinto D."/>
            <person name="Vollmers J."/>
            <person name="Rivas-Marin E."/>
            <person name="Kohn T."/>
            <person name="Peeters S.H."/>
            <person name="Heuer A."/>
            <person name="Rast P."/>
            <person name="Oberbeckmann S."/>
            <person name="Bunk B."/>
            <person name="Jeske O."/>
            <person name="Meyerdierks A."/>
            <person name="Storesund J.E."/>
            <person name="Kallscheuer N."/>
            <person name="Luecker S."/>
            <person name="Lage O.M."/>
            <person name="Pohl T."/>
            <person name="Merkel B.J."/>
            <person name="Hornburger P."/>
            <person name="Mueller R.-W."/>
            <person name="Bruemmer F."/>
            <person name="Labrenz M."/>
            <person name="Spormann A.M."/>
            <person name="Op den Camp H."/>
            <person name="Overmann J."/>
            <person name="Amann R."/>
            <person name="Jetten M.S.M."/>
            <person name="Mascher T."/>
            <person name="Medema M.H."/>
            <person name="Devos D.P."/>
            <person name="Kaster A.-K."/>
            <person name="Ovreas L."/>
            <person name="Rohde M."/>
            <person name="Galperin M.Y."/>
            <person name="Jogler C."/>
        </authorList>
    </citation>
    <scope>NUCLEOTIDE SEQUENCE [LARGE SCALE GENOMIC DNA]</scope>
    <source>
        <strain evidence="2 3">K23_9</strain>
    </source>
</reference>
<gene>
    <name evidence="2" type="ORF">K239x_39790</name>
</gene>
<keyword evidence="1" id="KW-0812">Transmembrane</keyword>
<accession>A0A517NXW8</accession>
<keyword evidence="3" id="KW-1185">Reference proteome</keyword>
<sequence length="295" mass="33314">MAARRRLRHTKRSDGKTSIADRQFNAPPIVEASRASVSVGRALTLVVIGMFIGAVFCRVAKPIFAASSVSQDSSVDRLLVTQQLDSLFNVVESKLHEDPSHLASYRKLLDTYLLYDRQYVEQTSVDPTTQLAKAYATRRMGHCCQAIEELEDASRYYRQSRDLFASCLEADPNVIDLYSLWLNAHTQIVYVDLARGDMRSANKEYRTAIRAIQESKIAQNFDYHKSLMLELKSLAELGIELKLYADAMQASERFAISANVLRDRTPQDPILAQHASDAELYRKILSSLLHPQESP</sequence>
<proteinExistence type="predicted"/>
<dbReference type="InterPro" id="IPR011990">
    <property type="entry name" value="TPR-like_helical_dom_sf"/>
</dbReference>
<evidence type="ECO:0008006" key="4">
    <source>
        <dbReference type="Google" id="ProtNLM"/>
    </source>
</evidence>
<name>A0A517NXW8_9BACT</name>
<dbReference type="AlphaFoldDB" id="A0A517NXW8"/>
<dbReference type="Proteomes" id="UP000319817">
    <property type="component" value="Chromosome"/>
</dbReference>
<evidence type="ECO:0000256" key="1">
    <source>
        <dbReference type="SAM" id="Phobius"/>
    </source>
</evidence>